<sequence>MTTWNREQEREQKRVDEVVQNLSQATDHLQSHLGGKKADVVQIRKDFWSDVTVNLDDPDDAIETAASIKQQAELLSEIERSHTSAEAQFKTYEKLKNSPYFGRIDFKEEGESEPEKVYLGIASFYDEETLTFLVHDWRAPISSLYYDHSLGEAQYRAPGGVIQGDLDLKRQFIIKNAKIEGMFDTGEAIGDELLQQVLGKQANTQMKSIVATIQKEQNAIIRNTSSDLLIVQGAAGCGKTSAALQRVAYLLYRDRETLQSQHVVLFSPNNMFNSYVANVLPELGEENMEQTTFQAYINHHLADQFLVETPFEQMEELLSGSSDSVRLEGIRFKASVDFLKAIQKYVDQLSVSGLMFNDIKFREKTVISAKQIREFFYTLDKNETVPYRMKNTAHWILEELKKAERRERKKPWVEKEIQLLDQHVYTKLYEQLQKRNKYRDDSFNDLASEQKVLSAYITRLAFKPVREAIENFDFLDMKGIYAKLFQMNQKGMTDYRTWNEVCKNTLYNLKQNFLSNEDATPFLYLKELVIGFQSNAAVRHVFIDEAQDFSPFQFAFIQRIFPRANLTILGDLNQSIYAHSSDNSFGMLESLLDKKNPEIITLTRSYRSTKEIVEFTKSILQDGGEIIPFNRSGEKPAVVKLNDDACLIEELESTVQKWKNDNHDTIAIICRTAKESYAVYEKMKTRLDVKLMANENTAFQKGTIIIPSYLAKGIEFDAVAIYNASAYQNERERKLFYTVCTRAMHELSVFYIGEPCPFIKEASKELYEEVK</sequence>
<keyword evidence="4 5" id="KW-0067">ATP-binding</keyword>
<dbReference type="InterPro" id="IPR027417">
    <property type="entry name" value="P-loop_NTPase"/>
</dbReference>
<dbReference type="Pfam" id="PF00580">
    <property type="entry name" value="UvrD-helicase"/>
    <property type="match status" value="1"/>
</dbReference>
<keyword evidence="8" id="KW-1185">Reference proteome</keyword>
<comment type="caution">
    <text evidence="7">The sequence shown here is derived from an EMBL/GenBank/DDBJ whole genome shotgun (WGS) entry which is preliminary data.</text>
</comment>
<feature type="domain" description="UvrD-like helicase ATP-binding" evidence="6">
    <location>
        <begin position="212"/>
        <end position="609"/>
    </location>
</feature>
<keyword evidence="3 5" id="KW-0347">Helicase</keyword>
<dbReference type="PROSITE" id="PS51198">
    <property type="entry name" value="UVRD_HELICASE_ATP_BIND"/>
    <property type="match status" value="1"/>
</dbReference>
<dbReference type="EMBL" id="JAVDWA010000001">
    <property type="protein sequence ID" value="MDR7071427.1"/>
    <property type="molecule type" value="Genomic_DNA"/>
</dbReference>
<evidence type="ECO:0000259" key="6">
    <source>
        <dbReference type="PROSITE" id="PS51198"/>
    </source>
</evidence>
<evidence type="ECO:0000256" key="4">
    <source>
        <dbReference type="ARBA" id="ARBA00022840"/>
    </source>
</evidence>
<evidence type="ECO:0000256" key="5">
    <source>
        <dbReference type="PROSITE-ProRule" id="PRU00560"/>
    </source>
</evidence>
<dbReference type="InterPro" id="IPR048228">
    <property type="entry name" value="HelD_bacillota"/>
</dbReference>
<evidence type="ECO:0000256" key="3">
    <source>
        <dbReference type="ARBA" id="ARBA00022806"/>
    </source>
</evidence>
<reference evidence="7 8" key="1">
    <citation type="submission" date="2023-07" db="EMBL/GenBank/DDBJ databases">
        <title>Sorghum-associated microbial communities from plants grown in Nebraska, USA.</title>
        <authorList>
            <person name="Schachtman D."/>
        </authorList>
    </citation>
    <scope>NUCLEOTIDE SEQUENCE [LARGE SCALE GENOMIC DNA]</scope>
    <source>
        <strain evidence="7 8">BE211</strain>
    </source>
</reference>
<evidence type="ECO:0000313" key="7">
    <source>
        <dbReference type="EMBL" id="MDR7071427.1"/>
    </source>
</evidence>
<dbReference type="InterPro" id="IPR014016">
    <property type="entry name" value="UvrD-like_ATP-bd"/>
</dbReference>
<proteinExistence type="predicted"/>
<dbReference type="EC" id="3.6.4.12" evidence="7"/>
<name>A0ABU1TW53_9BACL</name>
<keyword evidence="2 5" id="KW-0378">Hydrolase</keyword>
<dbReference type="PANTHER" id="PTHR11070:SF17">
    <property type="entry name" value="DNA HELICASE IV"/>
    <property type="match status" value="1"/>
</dbReference>
<dbReference type="PANTHER" id="PTHR11070">
    <property type="entry name" value="UVRD / RECB / PCRA DNA HELICASE FAMILY MEMBER"/>
    <property type="match status" value="1"/>
</dbReference>
<feature type="binding site" evidence="5">
    <location>
        <begin position="233"/>
        <end position="240"/>
    </location>
    <ligand>
        <name>ATP</name>
        <dbReference type="ChEBI" id="CHEBI:30616"/>
    </ligand>
</feature>
<keyword evidence="1 5" id="KW-0547">Nucleotide-binding</keyword>
<protein>
    <submittedName>
        <fullName evidence="7">DNA helicase-2/ATP-dependent DNA helicase PcrA</fullName>
        <ecNumber evidence="7">3.6.4.12</ecNumber>
    </submittedName>
</protein>
<organism evidence="7 8">
    <name type="scientific">Fictibacillus barbaricus</name>
    <dbReference type="NCBI Taxonomy" id="182136"/>
    <lineage>
        <taxon>Bacteria</taxon>
        <taxon>Bacillati</taxon>
        <taxon>Bacillota</taxon>
        <taxon>Bacilli</taxon>
        <taxon>Bacillales</taxon>
        <taxon>Fictibacillaceae</taxon>
        <taxon>Fictibacillus</taxon>
    </lineage>
</organism>
<gene>
    <name evidence="7" type="ORF">J2X07_000402</name>
</gene>
<dbReference type="SUPFAM" id="SSF52540">
    <property type="entry name" value="P-loop containing nucleoside triphosphate hydrolases"/>
    <property type="match status" value="1"/>
</dbReference>
<dbReference type="InterPro" id="IPR000212">
    <property type="entry name" value="DNA_helicase_UvrD/REP"/>
</dbReference>
<dbReference type="Proteomes" id="UP001258181">
    <property type="component" value="Unassembled WGS sequence"/>
</dbReference>
<evidence type="ECO:0000256" key="1">
    <source>
        <dbReference type="ARBA" id="ARBA00022741"/>
    </source>
</evidence>
<dbReference type="RefSeq" id="WP_310255997.1">
    <property type="nucleotide sequence ID" value="NZ_JAVDWA010000001.1"/>
</dbReference>
<evidence type="ECO:0000313" key="8">
    <source>
        <dbReference type="Proteomes" id="UP001258181"/>
    </source>
</evidence>
<evidence type="ECO:0000256" key="2">
    <source>
        <dbReference type="ARBA" id="ARBA00022801"/>
    </source>
</evidence>
<dbReference type="GO" id="GO:0003678">
    <property type="term" value="F:DNA helicase activity"/>
    <property type="evidence" value="ECO:0007669"/>
    <property type="project" value="UniProtKB-EC"/>
</dbReference>
<dbReference type="GO" id="GO:0016787">
    <property type="term" value="F:hydrolase activity"/>
    <property type="evidence" value="ECO:0007669"/>
    <property type="project" value="UniProtKB-KW"/>
</dbReference>
<dbReference type="Gene3D" id="3.40.50.300">
    <property type="entry name" value="P-loop containing nucleotide triphosphate hydrolases"/>
    <property type="match status" value="3"/>
</dbReference>
<accession>A0ABU1TW53</accession>
<dbReference type="NCBIfam" id="NF041464">
    <property type="entry name" value="HelD_BACSU"/>
    <property type="match status" value="1"/>
</dbReference>